<dbReference type="PANTHER" id="PTHR11575:SF48">
    <property type="entry name" value="5'-NUCLEOTIDASE"/>
    <property type="match status" value="1"/>
</dbReference>
<feature type="domain" description="5'-Nucleotidase C-terminal" evidence="5">
    <location>
        <begin position="391"/>
        <end position="552"/>
    </location>
</feature>
<dbReference type="InterPro" id="IPR008334">
    <property type="entry name" value="5'-Nucleotdase_C"/>
</dbReference>
<dbReference type="InterPro" id="IPR029052">
    <property type="entry name" value="Metallo-depent_PP-like"/>
</dbReference>
<keyword evidence="7" id="KW-1185">Reference proteome</keyword>
<gene>
    <name evidence="6" type="ORF">IE077_001240</name>
</gene>
<keyword evidence="2" id="KW-0732">Signal</keyword>
<dbReference type="Pfam" id="PF02872">
    <property type="entry name" value="5_nucleotid_C"/>
    <property type="match status" value="1"/>
</dbReference>
<comment type="similarity">
    <text evidence="1 3">Belongs to the 5'-nucleotidase family.</text>
</comment>
<dbReference type="Pfam" id="PF00149">
    <property type="entry name" value="Metallophos"/>
    <property type="match status" value="1"/>
</dbReference>
<keyword evidence="3" id="KW-0547">Nucleotide-binding</keyword>
<dbReference type="PANTHER" id="PTHR11575">
    <property type="entry name" value="5'-NUCLEOTIDASE-RELATED"/>
    <property type="match status" value="1"/>
</dbReference>
<reference evidence="6 7" key="1">
    <citation type="journal article" date="2020" name="bioRxiv">
        <title>Metabolic contributions of an alphaproteobacterial endosymbiont in the apicomplexan Cardiosporidium cionae.</title>
        <authorList>
            <person name="Hunter E.S."/>
            <person name="Paight C.J."/>
            <person name="Lane C.E."/>
        </authorList>
    </citation>
    <scope>NUCLEOTIDE SEQUENCE [LARGE SCALE GENOMIC DNA]</scope>
    <source>
        <strain evidence="6">ESH_2018</strain>
    </source>
</reference>
<organism evidence="6 7">
    <name type="scientific">Cardiosporidium cionae</name>
    <dbReference type="NCBI Taxonomy" id="476202"/>
    <lineage>
        <taxon>Eukaryota</taxon>
        <taxon>Sar</taxon>
        <taxon>Alveolata</taxon>
        <taxon>Apicomplexa</taxon>
        <taxon>Aconoidasida</taxon>
        <taxon>Nephromycida</taxon>
        <taxon>Cardiosporidium</taxon>
    </lineage>
</organism>
<dbReference type="EMBL" id="JADAQX010000099">
    <property type="protein sequence ID" value="KAF8822002.1"/>
    <property type="molecule type" value="Genomic_DNA"/>
</dbReference>
<keyword evidence="3" id="KW-0378">Hydrolase</keyword>
<accession>A0ABQ7JD93</accession>
<protein>
    <submittedName>
        <fullName evidence="6">5'-nucleotidase, C-terminal domain-containing protein</fullName>
    </submittedName>
</protein>
<evidence type="ECO:0000256" key="2">
    <source>
        <dbReference type="ARBA" id="ARBA00022729"/>
    </source>
</evidence>
<name>A0ABQ7JD93_9APIC</name>
<dbReference type="SUPFAM" id="SSF55816">
    <property type="entry name" value="5'-nucleotidase (syn. UDP-sugar hydrolase), C-terminal domain"/>
    <property type="match status" value="1"/>
</dbReference>
<dbReference type="Gene3D" id="3.60.21.10">
    <property type="match status" value="1"/>
</dbReference>
<evidence type="ECO:0000313" key="6">
    <source>
        <dbReference type="EMBL" id="KAF8822002.1"/>
    </source>
</evidence>
<dbReference type="InterPro" id="IPR036907">
    <property type="entry name" value="5'-Nucleotdase_C_sf"/>
</dbReference>
<evidence type="ECO:0000313" key="7">
    <source>
        <dbReference type="Proteomes" id="UP000823046"/>
    </source>
</evidence>
<proteinExistence type="inferred from homology"/>
<dbReference type="PRINTS" id="PR01607">
    <property type="entry name" value="APYRASEFAMLY"/>
</dbReference>
<dbReference type="Gene3D" id="3.90.780.10">
    <property type="entry name" value="5'-Nucleotidase, C-terminal domain"/>
    <property type="match status" value="1"/>
</dbReference>
<evidence type="ECO:0000259" key="5">
    <source>
        <dbReference type="Pfam" id="PF02872"/>
    </source>
</evidence>
<comment type="caution">
    <text evidence="6">The sequence shown here is derived from an EMBL/GenBank/DDBJ whole genome shotgun (WGS) entry which is preliminary data.</text>
</comment>
<dbReference type="InterPro" id="IPR004843">
    <property type="entry name" value="Calcineurin-like_PHP"/>
</dbReference>
<dbReference type="InterPro" id="IPR006179">
    <property type="entry name" value="5_nucleotidase/apyrase"/>
</dbReference>
<dbReference type="SUPFAM" id="SSF56300">
    <property type="entry name" value="Metallo-dependent phosphatases"/>
    <property type="match status" value="1"/>
</dbReference>
<feature type="domain" description="Calcineurin-like phosphoesterase" evidence="4">
    <location>
        <begin position="59"/>
        <end position="262"/>
    </location>
</feature>
<evidence type="ECO:0000259" key="4">
    <source>
        <dbReference type="Pfam" id="PF00149"/>
    </source>
</evidence>
<sequence>MEIGGTMSTCDLFKVPIESVRSSPRSSIDTQLRSQLSQGYTGETWYHYDTPHGRSDPIVIIHFNDIYNIEMNDHGMGGISRFLTAMQRVGGKNPLVLFSGDVFNPSWLSTHTQGRHMVPFLNMLKIHTACFGNHDFDFGIDHLEYLVGSTRFPWLISNVWAAETSEPLANGVVYRIFEWQGYRIGIIGLVESEWIDTLACLDARDIIYKDFVLEANRLSKLLRSKEVELIIALTHMRAHNDERLAREAEDIDLILGGHDHEYYGAHRFGKAIVVKSGSDFREFTKICIYPATTEDGTFLTDESSSVISRKTSFSSDENVHTPTVTEFPSSESLLPTKETGGYLVMPRFLNGSKLQWSCIRVTPELFCTNAHVDIMVGRYLRSIEVEMTKIIGETSVPLETRFGVIRRMETNLGNWLCDLLRHECRVDIAILNSGTIRSDCVFPEGCLRVKDLVTMLPMPDPVVVVSITGQQILDVLENSVSKYPLTEGRFLQVSGMKFSFNPKLPAGKRILEGSVFIIDGNESYNPIEITKSYSLATKEYIQQGKDGFEALADCPILRDAEMNSNLPTIVHNTLKVAALANGIGKPHCLISRRKLSNFVLSHKNDVSKCFGCAKIGDIYKVAPRVEGRIIRIE</sequence>
<dbReference type="Proteomes" id="UP000823046">
    <property type="component" value="Unassembled WGS sequence"/>
</dbReference>
<evidence type="ECO:0000256" key="3">
    <source>
        <dbReference type="RuleBase" id="RU362119"/>
    </source>
</evidence>
<evidence type="ECO:0000256" key="1">
    <source>
        <dbReference type="ARBA" id="ARBA00006654"/>
    </source>
</evidence>